<protein>
    <recommendedName>
        <fullName evidence="4">Lipoprotein</fullName>
    </recommendedName>
</protein>
<accession>A0A3D8JZ04</accession>
<sequence length="221" mass="24488">MKSTRSTRFALLAICIATTAMLSACGHSAPSENDAKQAIVNALGDCKYFQLEDFKKVNGTPQGDDHYLIDVKYTVSMKPTPEIKAYASGKYVKEVDNLKTQLAHAHEVENAWKADEQAWIQANPGQDAAAYEVAHQDGWAEYQKVMPLLLSGDQLVNNAPRTAKAAMERAMRQTCPNVSTTLLDNFFNGNESVEQYDDGLEETFSGKIAMTKTDNGWQEDR</sequence>
<reference evidence="2 3" key="1">
    <citation type="submission" date="2018-08" db="EMBL/GenBank/DDBJ databases">
        <title>Paraburkholderia sp. DHOM06 isolated from forest soil.</title>
        <authorList>
            <person name="Gao Z.-H."/>
            <person name="Qiu L.-H."/>
        </authorList>
    </citation>
    <scope>NUCLEOTIDE SEQUENCE [LARGE SCALE GENOMIC DNA]</scope>
    <source>
        <strain evidence="2 3">DHOM06</strain>
    </source>
</reference>
<name>A0A3D8JZ04_9BURK</name>
<evidence type="ECO:0000256" key="1">
    <source>
        <dbReference type="SAM" id="SignalP"/>
    </source>
</evidence>
<dbReference type="AlphaFoldDB" id="A0A3D8JZ04"/>
<proteinExistence type="predicted"/>
<feature type="chain" id="PRO_5017542439" description="Lipoprotein" evidence="1">
    <location>
        <begin position="25"/>
        <end position="221"/>
    </location>
</feature>
<organism evidence="2 3">
    <name type="scientific">Trinickia dinghuensis</name>
    <dbReference type="NCBI Taxonomy" id="2291023"/>
    <lineage>
        <taxon>Bacteria</taxon>
        <taxon>Pseudomonadati</taxon>
        <taxon>Pseudomonadota</taxon>
        <taxon>Betaproteobacteria</taxon>
        <taxon>Burkholderiales</taxon>
        <taxon>Burkholderiaceae</taxon>
        <taxon>Trinickia</taxon>
    </lineage>
</organism>
<dbReference type="EMBL" id="QRGA01000008">
    <property type="protein sequence ID" value="RDU97854.1"/>
    <property type="molecule type" value="Genomic_DNA"/>
</dbReference>
<keyword evidence="1" id="KW-0732">Signal</keyword>
<dbReference type="PROSITE" id="PS51257">
    <property type="entry name" value="PROKAR_LIPOPROTEIN"/>
    <property type="match status" value="1"/>
</dbReference>
<gene>
    <name evidence="2" type="ORF">DWV00_14970</name>
</gene>
<evidence type="ECO:0008006" key="4">
    <source>
        <dbReference type="Google" id="ProtNLM"/>
    </source>
</evidence>
<feature type="signal peptide" evidence="1">
    <location>
        <begin position="1"/>
        <end position="24"/>
    </location>
</feature>
<keyword evidence="3" id="KW-1185">Reference proteome</keyword>
<comment type="caution">
    <text evidence="2">The sequence shown here is derived from an EMBL/GenBank/DDBJ whole genome shotgun (WGS) entry which is preliminary data.</text>
</comment>
<dbReference type="RefSeq" id="WP_115534381.1">
    <property type="nucleotide sequence ID" value="NZ_QRGA01000008.1"/>
</dbReference>
<dbReference type="Proteomes" id="UP000256838">
    <property type="component" value="Unassembled WGS sequence"/>
</dbReference>
<evidence type="ECO:0000313" key="2">
    <source>
        <dbReference type="EMBL" id="RDU97854.1"/>
    </source>
</evidence>
<evidence type="ECO:0000313" key="3">
    <source>
        <dbReference type="Proteomes" id="UP000256838"/>
    </source>
</evidence>
<dbReference type="OrthoDB" id="8595775at2"/>